<keyword evidence="2" id="KW-1133">Transmembrane helix</keyword>
<sequence>MPFGKSHEIILGIASRGVWAYFSEAKIIGSENVPETGPVILACTHHAMAVDAAALSWAVPYHRRVHYWAKSSLFGNPVAKFVLTNSGVLPVDRKNKDNQVLFKGTFEALAQGEIVGVFPEGTSYTEPRIMQVKDGVAWSALEYMKWNRLRQKNGENAAPDAVVIPVGIVYTEKSRYRSGVIVEFGKPITVNQYEAQFLSDEEGAARACAKDLTKQIKSQMLSLTINAPDWETLYSAKMARSLLWPRARSLSLDDFVPVSQVLIDAFSAPNSSPLFESTKQALLTYYSLLESSKLTHEALADLPLPRTLDPDIETPLPSRLSTLAILFKDTIATTIRLPFFVLPALIHLPAYVFCRMLARMVEEEEETQAQMKIFGGILALAIMTYPVIFLFLWAFLWLTPIGAFLAAGFVWLIAVYHVSIIDDNYEHAKQFMAAWRVLIGVWGPRSWDLSRAAVEPWTKPRERPANEWIKPTSADDKTPAAKVKHDETGGVPNVTPSKPTSTRPKGKKRPASRGLIRHVLRARLHASRALANYLEELQRSDRLLLATQRISELDVGLSSKLSDDGDIPRRHALAVVDYLRRKGAKVTQLSHRDSSDWAALSSDGELDTPYEERSEDNLTWMPPQSSRN</sequence>
<comment type="caution">
    <text evidence="4">The sequence shown here is derived from an EMBL/GenBank/DDBJ whole genome shotgun (WGS) entry which is preliminary data.</text>
</comment>
<dbReference type="PANTHER" id="PTHR31605">
    <property type="entry name" value="GLYCEROL-3-PHOSPHATE O-ACYLTRANSFERASE 1"/>
    <property type="match status" value="1"/>
</dbReference>
<keyword evidence="2" id="KW-0472">Membrane</keyword>
<dbReference type="GO" id="GO:0008654">
    <property type="term" value="P:phospholipid biosynthetic process"/>
    <property type="evidence" value="ECO:0007669"/>
    <property type="project" value="TreeGrafter"/>
</dbReference>
<dbReference type="InterPro" id="IPR002123">
    <property type="entry name" value="Plipid/glycerol_acylTrfase"/>
</dbReference>
<evidence type="ECO:0000313" key="5">
    <source>
        <dbReference type="Proteomes" id="UP000663846"/>
    </source>
</evidence>
<protein>
    <recommendedName>
        <fullName evidence="3">Phospholipid/glycerol acyltransferase domain-containing protein</fullName>
    </recommendedName>
</protein>
<feature type="region of interest" description="Disordered" evidence="1">
    <location>
        <begin position="464"/>
        <end position="512"/>
    </location>
</feature>
<dbReference type="GO" id="GO:0016287">
    <property type="term" value="F:glycerone-phosphate O-acyltransferase activity"/>
    <property type="evidence" value="ECO:0007669"/>
    <property type="project" value="TreeGrafter"/>
</dbReference>
<evidence type="ECO:0000256" key="2">
    <source>
        <dbReference type="SAM" id="Phobius"/>
    </source>
</evidence>
<dbReference type="PANTHER" id="PTHR31605:SF0">
    <property type="entry name" value="GLYCEROL-3-PHOSPHATE O-ACYLTRANSFERASE 1"/>
    <property type="match status" value="1"/>
</dbReference>
<dbReference type="Proteomes" id="UP000663846">
    <property type="component" value="Unassembled WGS sequence"/>
</dbReference>
<evidence type="ECO:0000313" key="4">
    <source>
        <dbReference type="EMBL" id="CAE6416703.1"/>
    </source>
</evidence>
<dbReference type="AlphaFoldDB" id="A0A8H3A9C3"/>
<feature type="transmembrane region" description="Helical" evidence="2">
    <location>
        <begin position="401"/>
        <end position="421"/>
    </location>
</feature>
<feature type="compositionally biased region" description="Polar residues" evidence="1">
    <location>
        <begin position="494"/>
        <end position="503"/>
    </location>
</feature>
<feature type="compositionally biased region" description="Basic and acidic residues" evidence="1">
    <location>
        <begin position="473"/>
        <end position="488"/>
    </location>
</feature>
<accession>A0A8H3A9C3</accession>
<dbReference type="SUPFAM" id="SSF69593">
    <property type="entry name" value="Glycerol-3-phosphate (1)-acyltransferase"/>
    <property type="match status" value="1"/>
</dbReference>
<evidence type="ECO:0000256" key="1">
    <source>
        <dbReference type="SAM" id="MobiDB-lite"/>
    </source>
</evidence>
<dbReference type="EMBL" id="CAJMWS010000318">
    <property type="protein sequence ID" value="CAE6416703.1"/>
    <property type="molecule type" value="Genomic_DNA"/>
</dbReference>
<evidence type="ECO:0000259" key="3">
    <source>
        <dbReference type="SMART" id="SM00563"/>
    </source>
</evidence>
<feature type="region of interest" description="Disordered" evidence="1">
    <location>
        <begin position="599"/>
        <end position="628"/>
    </location>
</feature>
<dbReference type="GO" id="GO:0004366">
    <property type="term" value="F:glycerol-3-phosphate O-acyltransferase activity"/>
    <property type="evidence" value="ECO:0007669"/>
    <property type="project" value="TreeGrafter"/>
</dbReference>
<feature type="transmembrane region" description="Helical" evidence="2">
    <location>
        <begin position="335"/>
        <end position="353"/>
    </location>
</feature>
<proteinExistence type="predicted"/>
<organism evidence="4 5">
    <name type="scientific">Rhizoctonia solani</name>
    <dbReference type="NCBI Taxonomy" id="456999"/>
    <lineage>
        <taxon>Eukaryota</taxon>
        <taxon>Fungi</taxon>
        <taxon>Dikarya</taxon>
        <taxon>Basidiomycota</taxon>
        <taxon>Agaricomycotina</taxon>
        <taxon>Agaricomycetes</taxon>
        <taxon>Cantharellales</taxon>
        <taxon>Ceratobasidiaceae</taxon>
        <taxon>Rhizoctonia</taxon>
    </lineage>
</organism>
<feature type="domain" description="Phospholipid/glycerol acyltransferase" evidence="3">
    <location>
        <begin position="39"/>
        <end position="171"/>
    </location>
</feature>
<gene>
    <name evidence="4" type="ORF">RDB_LOCUS78376</name>
</gene>
<dbReference type="Pfam" id="PF01553">
    <property type="entry name" value="Acyltransferase"/>
    <property type="match status" value="1"/>
</dbReference>
<feature type="transmembrane region" description="Helical" evidence="2">
    <location>
        <begin position="373"/>
        <end position="395"/>
    </location>
</feature>
<dbReference type="SMART" id="SM00563">
    <property type="entry name" value="PlsC"/>
    <property type="match status" value="1"/>
</dbReference>
<dbReference type="CDD" id="cd07992">
    <property type="entry name" value="LPLAT_AAK14816-like"/>
    <property type="match status" value="1"/>
</dbReference>
<reference evidence="4" key="1">
    <citation type="submission" date="2021-01" db="EMBL/GenBank/DDBJ databases">
        <authorList>
            <person name="Kaushik A."/>
        </authorList>
    </citation>
    <scope>NUCLEOTIDE SEQUENCE</scope>
    <source>
        <strain evidence="4">AG1-1C</strain>
    </source>
</reference>
<name>A0A8H3A9C3_9AGAM</name>
<keyword evidence="2" id="KW-0812">Transmembrane</keyword>
<dbReference type="InterPro" id="IPR052744">
    <property type="entry name" value="GPAT/DAPAT"/>
</dbReference>